<evidence type="ECO:0000313" key="7">
    <source>
        <dbReference type="Proteomes" id="UP001283361"/>
    </source>
</evidence>
<dbReference type="SMART" id="SM00178">
    <property type="entry name" value="SAR"/>
    <property type="match status" value="1"/>
</dbReference>
<dbReference type="GO" id="GO:0046872">
    <property type="term" value="F:metal ion binding"/>
    <property type="evidence" value="ECO:0007669"/>
    <property type="project" value="UniProtKB-KW"/>
</dbReference>
<feature type="binding site" evidence="4">
    <location>
        <position position="24"/>
    </location>
    <ligand>
        <name>Mg(2+)</name>
        <dbReference type="ChEBI" id="CHEBI:18420"/>
    </ligand>
</feature>
<dbReference type="EMBL" id="JAWDGP010002620">
    <property type="protein sequence ID" value="KAK3781592.1"/>
    <property type="molecule type" value="Genomic_DNA"/>
</dbReference>
<dbReference type="SMART" id="SM00177">
    <property type="entry name" value="ARF"/>
    <property type="match status" value="1"/>
</dbReference>
<evidence type="ECO:0000256" key="3">
    <source>
        <dbReference type="PIRSR" id="PIRSR606689-1"/>
    </source>
</evidence>
<dbReference type="Gene3D" id="3.40.50.300">
    <property type="entry name" value="P-loop containing nucleotide triphosphate hydrolases"/>
    <property type="match status" value="1"/>
</dbReference>
<feature type="binding site" evidence="3">
    <location>
        <begin position="117"/>
        <end position="120"/>
    </location>
    <ligand>
        <name>GTP</name>
        <dbReference type="ChEBI" id="CHEBI:37565"/>
    </ligand>
</feature>
<dbReference type="InterPro" id="IPR024156">
    <property type="entry name" value="Small_GTPase_ARF"/>
</dbReference>
<keyword evidence="1 3" id="KW-0547">Nucleotide-binding</keyword>
<dbReference type="NCBIfam" id="TIGR00231">
    <property type="entry name" value="small_GTP"/>
    <property type="match status" value="1"/>
</dbReference>
<dbReference type="Pfam" id="PF00025">
    <property type="entry name" value="Arf"/>
    <property type="match status" value="1"/>
</dbReference>
<comment type="similarity">
    <text evidence="5">Belongs to the small GTPase superfamily. Arf family.</text>
</comment>
<accession>A0AAE1DT04</accession>
<dbReference type="GO" id="GO:0003924">
    <property type="term" value="F:GTPase activity"/>
    <property type="evidence" value="ECO:0007669"/>
    <property type="project" value="InterPro"/>
</dbReference>
<dbReference type="PRINTS" id="PR00328">
    <property type="entry name" value="SAR1GTPBP"/>
</dbReference>
<feature type="binding site" evidence="3">
    <location>
        <begin position="17"/>
        <end position="24"/>
    </location>
    <ligand>
        <name>GTP</name>
        <dbReference type="ChEBI" id="CHEBI:37565"/>
    </ligand>
</feature>
<dbReference type="InterPro" id="IPR027417">
    <property type="entry name" value="P-loop_NTPase"/>
</dbReference>
<proteinExistence type="inferred from homology"/>
<dbReference type="PANTHER" id="PTHR11711">
    <property type="entry name" value="ADP RIBOSYLATION FACTOR-RELATED"/>
    <property type="match status" value="1"/>
</dbReference>
<evidence type="ECO:0000313" key="6">
    <source>
        <dbReference type="EMBL" id="KAK3781592.1"/>
    </source>
</evidence>
<reference evidence="6" key="1">
    <citation type="journal article" date="2023" name="G3 (Bethesda)">
        <title>A reference genome for the long-term kleptoplast-retaining sea slug Elysia crispata morphotype clarki.</title>
        <authorList>
            <person name="Eastman K.E."/>
            <person name="Pendleton A.L."/>
            <person name="Shaikh M.A."/>
            <person name="Suttiyut T."/>
            <person name="Ogas R."/>
            <person name="Tomko P."/>
            <person name="Gavelis G."/>
            <person name="Widhalm J.R."/>
            <person name="Wisecaver J.H."/>
        </authorList>
    </citation>
    <scope>NUCLEOTIDE SEQUENCE</scope>
    <source>
        <strain evidence="6">ECLA1</strain>
    </source>
</reference>
<dbReference type="Proteomes" id="UP001283361">
    <property type="component" value="Unassembled WGS sequence"/>
</dbReference>
<dbReference type="InterPro" id="IPR005225">
    <property type="entry name" value="Small_GTP-bd"/>
</dbReference>
<sequence>MGNYFGRDPRNDILILGLDDAGKTALLSTLKLGKILTFSGTHYETIDVNGVSLTCLDLSGRNKERPMIHLSTGTARGFVHVIDSTDAARLDEALDELVKFVLLEKKTLGTVVMVLANKQDIPGALTALEVEDALKRKYKFSSTSPLAHTVFVRPCSVLAKEGIHEAFGEFVNLLDLKRCGKAKPGLLSLVTEDQNGGNFGRLGVEAQKESLALAKVKAVLKNPFCFRISKAC</sequence>
<feature type="binding site" evidence="3">
    <location>
        <position position="60"/>
    </location>
    <ligand>
        <name>GTP</name>
        <dbReference type="ChEBI" id="CHEBI:37565"/>
    </ligand>
</feature>
<evidence type="ECO:0000256" key="2">
    <source>
        <dbReference type="ARBA" id="ARBA00023134"/>
    </source>
</evidence>
<evidence type="ECO:0000256" key="1">
    <source>
        <dbReference type="ARBA" id="ARBA00022741"/>
    </source>
</evidence>
<dbReference type="InterPro" id="IPR006689">
    <property type="entry name" value="Small_GTPase_ARF/SAR"/>
</dbReference>
<dbReference type="AlphaFoldDB" id="A0AAE1DT04"/>
<dbReference type="PROSITE" id="PS51417">
    <property type="entry name" value="ARF"/>
    <property type="match status" value="1"/>
</dbReference>
<protein>
    <recommendedName>
        <fullName evidence="8">Signal recognition particle receptor subunit beta</fullName>
    </recommendedName>
</protein>
<name>A0AAE1DT04_9GAST</name>
<keyword evidence="2 3" id="KW-0342">GTP-binding</keyword>
<keyword evidence="4" id="KW-0479">Metal-binding</keyword>
<evidence type="ECO:0000256" key="4">
    <source>
        <dbReference type="PIRSR" id="PIRSR606689-2"/>
    </source>
</evidence>
<evidence type="ECO:0008006" key="8">
    <source>
        <dbReference type="Google" id="ProtNLM"/>
    </source>
</evidence>
<organism evidence="6 7">
    <name type="scientific">Elysia crispata</name>
    <name type="common">lettuce slug</name>
    <dbReference type="NCBI Taxonomy" id="231223"/>
    <lineage>
        <taxon>Eukaryota</taxon>
        <taxon>Metazoa</taxon>
        <taxon>Spiralia</taxon>
        <taxon>Lophotrochozoa</taxon>
        <taxon>Mollusca</taxon>
        <taxon>Gastropoda</taxon>
        <taxon>Heterobranchia</taxon>
        <taxon>Euthyneura</taxon>
        <taxon>Panpulmonata</taxon>
        <taxon>Sacoglossa</taxon>
        <taxon>Placobranchoidea</taxon>
        <taxon>Plakobranchidae</taxon>
        <taxon>Elysia</taxon>
    </lineage>
</organism>
<keyword evidence="7" id="KW-1185">Reference proteome</keyword>
<evidence type="ECO:0000256" key="5">
    <source>
        <dbReference type="RuleBase" id="RU003925"/>
    </source>
</evidence>
<dbReference type="GO" id="GO:0005525">
    <property type="term" value="F:GTP binding"/>
    <property type="evidence" value="ECO:0007669"/>
    <property type="project" value="UniProtKB-KW"/>
</dbReference>
<dbReference type="SUPFAM" id="SSF52540">
    <property type="entry name" value="P-loop containing nucleoside triphosphate hydrolases"/>
    <property type="match status" value="1"/>
</dbReference>
<gene>
    <name evidence="6" type="ORF">RRG08_006988</name>
</gene>
<comment type="caution">
    <text evidence="6">The sequence shown here is derived from an EMBL/GenBank/DDBJ whole genome shotgun (WGS) entry which is preliminary data.</text>
</comment>
<keyword evidence="4" id="KW-0460">Magnesium</keyword>